<dbReference type="EMBL" id="OZ020104">
    <property type="protein sequence ID" value="CAK9279270.1"/>
    <property type="molecule type" value="Genomic_DNA"/>
</dbReference>
<dbReference type="Pfam" id="PF00168">
    <property type="entry name" value="C2"/>
    <property type="match status" value="4"/>
</dbReference>
<dbReference type="PANTHER" id="PTHR31425">
    <property type="entry name" value="PHOSPHORIBOSYLANTHRANILATE TRANSFERASE ISOFORM 1"/>
    <property type="match status" value="1"/>
</dbReference>
<dbReference type="SMART" id="SM00239">
    <property type="entry name" value="C2"/>
    <property type="match status" value="4"/>
</dbReference>
<dbReference type="Gene3D" id="2.60.40.150">
    <property type="entry name" value="C2 domain"/>
    <property type="match status" value="4"/>
</dbReference>
<evidence type="ECO:0000256" key="8">
    <source>
        <dbReference type="SAM" id="Phobius"/>
    </source>
</evidence>
<dbReference type="InterPro" id="IPR047258">
    <property type="entry name" value="C2C_MCTP_PRT_plant"/>
</dbReference>
<feature type="domain" description="C2" evidence="9">
    <location>
        <begin position="1"/>
        <end position="117"/>
    </location>
</feature>
<dbReference type="Pfam" id="PF08372">
    <property type="entry name" value="PRT_C"/>
    <property type="match status" value="1"/>
</dbReference>
<evidence type="ECO:0000256" key="3">
    <source>
        <dbReference type="ARBA" id="ARBA00022692"/>
    </source>
</evidence>
<dbReference type="PANTHER" id="PTHR31425:SF50">
    <property type="entry name" value="FT-INTERACTING PROTEIN 3-RELATED"/>
    <property type="match status" value="1"/>
</dbReference>
<feature type="transmembrane region" description="Helical" evidence="8">
    <location>
        <begin position="774"/>
        <end position="792"/>
    </location>
</feature>
<dbReference type="InterPro" id="IPR035892">
    <property type="entry name" value="C2_domain_sf"/>
</dbReference>
<dbReference type="InterPro" id="IPR047259">
    <property type="entry name" value="QUIRKY-like"/>
</dbReference>
<dbReference type="CDD" id="cd04019">
    <property type="entry name" value="C2C_MCTP_PRT_plant"/>
    <property type="match status" value="1"/>
</dbReference>
<feature type="domain" description="C2" evidence="9">
    <location>
        <begin position="225"/>
        <end position="350"/>
    </location>
</feature>
<evidence type="ECO:0000256" key="4">
    <source>
        <dbReference type="ARBA" id="ARBA00022737"/>
    </source>
</evidence>
<dbReference type="CDD" id="cd08378">
    <property type="entry name" value="C2B_MCTP_PRT_plant"/>
    <property type="match status" value="1"/>
</dbReference>
<feature type="compositionally biased region" description="Basic and acidic residues" evidence="7">
    <location>
        <begin position="147"/>
        <end position="161"/>
    </location>
</feature>
<sequence length="977" mass="110907">MTTPIIRSNSLARKMVVEVISARGLMPKDGQGSSNAYCVLDYDGQRKRTKVKTKDLDPTWNEKFEFVVPEASMLPGDLEINIQNERNSGTGRRSSFLGRVVVPMSSIPNQPEAVRWYPLQKRGLFSHIKGDLGLRAWITVDQQGSSKAKDEKRDEKREGKEGGGQAGAQEGGGAEKPMKGDYNEGLDEKPTKEHKKEAKADKQPEPPPRPNLMTVPEADFTVKETNPDLGKAVDYKQHYDLVEQMSYMFVRVVRARGLMGKDEGLKSDPYVRLTVGAVKTESKIIKNELNPEWNQIFAVGKDKIQGGTLELSVWDADKTSKDDFLGGCMFDLAEVPQRKPPESPLIPQWYRLESKTGKGRVQGEIMVAIWWGTQADEAFPEAWQSDTGAHALFRSKVYLSPKLWYLRVNIIEAQDLTANDKGRLLEPYIRAHLGPYQMLRSRIASVRSASPFWNEDLLFVAAEPFDDLLHLIVQDRVGNKEEILGQIRIPLRTVERRIDGRPVASRWYILEKDGGGKGGGGFLGRIHLRLSFDGGYHVMDESANYISCTRPTAKQLWKPPVGVLELGIHGANNLLPMKTTRDNRGSTDAYCIVKYGPKWIRTRTIFESFNPRWNEQYTWEVFDPCTVVTIGVFDNRHAHALPGDKMATAKDLPIGKVRIRLSTLESDRVYTSSYPLLVVTPHGVKKMGELELAVRLSCASTLNLMHAYLQPQLPRMHFFYPLDPKHLEILRVAAMNIVALHLMRAEPPMRQEVVQFMLDTEAERWSMRRSKANYYRIMAVLGGVLAVMNWFSGICSWKSPVTTVLVHILLLILVWYPELLLPTVFLYMFLIGAWNYRFRSRTPPFMDAKLSQGEHIGDLDELEEEFNVVPANRAQEVLKHRYERLRGVAGRIQNALGELATMGERVHSLLNWRDPRATAIFISFCLVTAILLYVTPFQVVAILLGVYILRHPRFRDPLPAVPFNFFKRLPSQSDRIL</sequence>
<evidence type="ECO:0000313" key="10">
    <source>
        <dbReference type="EMBL" id="CAK9279270.1"/>
    </source>
</evidence>
<protein>
    <recommendedName>
        <fullName evidence="9">C2 domain-containing protein</fullName>
    </recommendedName>
</protein>
<feature type="region of interest" description="Disordered" evidence="7">
    <location>
        <begin position="142"/>
        <end position="217"/>
    </location>
</feature>
<dbReference type="PROSITE" id="PS50004">
    <property type="entry name" value="C2"/>
    <property type="match status" value="4"/>
</dbReference>
<dbReference type="Proteomes" id="UP001497444">
    <property type="component" value="Chromosome 9"/>
</dbReference>
<evidence type="ECO:0000256" key="5">
    <source>
        <dbReference type="ARBA" id="ARBA00022989"/>
    </source>
</evidence>
<dbReference type="InterPro" id="IPR047257">
    <property type="entry name" value="C2B_MCTP_PRT_plant"/>
</dbReference>
<evidence type="ECO:0000256" key="2">
    <source>
        <dbReference type="ARBA" id="ARBA00007923"/>
    </source>
</evidence>
<name>A0ABP0XL72_9BRYO</name>
<gene>
    <name evidence="10" type="ORF">CSSPJE1EN1_LOCUS24748</name>
</gene>
<dbReference type="InterPro" id="IPR000008">
    <property type="entry name" value="C2_dom"/>
</dbReference>
<comment type="subcellular location">
    <subcellularLocation>
        <location evidence="1">Membrane</location>
        <topology evidence="1">Multi-pass membrane protein</topology>
    </subcellularLocation>
</comment>
<accession>A0ABP0XL72</accession>
<feature type="transmembrane region" description="Helical" evidence="8">
    <location>
        <begin position="804"/>
        <end position="831"/>
    </location>
</feature>
<dbReference type="InterPro" id="IPR013583">
    <property type="entry name" value="MCTP_C"/>
</dbReference>
<evidence type="ECO:0000256" key="1">
    <source>
        <dbReference type="ARBA" id="ARBA00004141"/>
    </source>
</evidence>
<feature type="compositionally biased region" description="Gly residues" evidence="7">
    <location>
        <begin position="162"/>
        <end position="174"/>
    </location>
</feature>
<evidence type="ECO:0000256" key="6">
    <source>
        <dbReference type="ARBA" id="ARBA00023136"/>
    </source>
</evidence>
<keyword evidence="11" id="KW-1185">Reference proteome</keyword>
<dbReference type="InterPro" id="IPR047255">
    <property type="entry name" value="C2D_MCTP_PRT_plant"/>
</dbReference>
<evidence type="ECO:0000259" key="9">
    <source>
        <dbReference type="PROSITE" id="PS50004"/>
    </source>
</evidence>
<proteinExistence type="inferred from homology"/>
<keyword evidence="6 8" id="KW-0472">Membrane</keyword>
<keyword evidence="3 8" id="KW-0812">Transmembrane</keyword>
<comment type="similarity">
    <text evidence="2">Belongs to the MCTP family.</text>
</comment>
<feature type="domain" description="C2" evidence="9">
    <location>
        <begin position="383"/>
        <end position="508"/>
    </location>
</feature>
<feature type="compositionally biased region" description="Basic and acidic residues" evidence="7">
    <location>
        <begin position="176"/>
        <end position="204"/>
    </location>
</feature>
<keyword evidence="5 8" id="KW-1133">Transmembrane helix</keyword>
<reference evidence="10" key="1">
    <citation type="submission" date="2024-02" db="EMBL/GenBank/DDBJ databases">
        <authorList>
            <consortium name="ELIXIR-Norway"/>
            <consortium name="Elixir Norway"/>
        </authorList>
    </citation>
    <scope>NUCLEOTIDE SEQUENCE</scope>
</reference>
<feature type="domain" description="C2" evidence="9">
    <location>
        <begin position="540"/>
        <end position="674"/>
    </location>
</feature>
<keyword evidence="4" id="KW-0677">Repeat</keyword>
<organism evidence="10 11">
    <name type="scientific">Sphagnum jensenii</name>
    <dbReference type="NCBI Taxonomy" id="128206"/>
    <lineage>
        <taxon>Eukaryota</taxon>
        <taxon>Viridiplantae</taxon>
        <taxon>Streptophyta</taxon>
        <taxon>Embryophyta</taxon>
        <taxon>Bryophyta</taxon>
        <taxon>Sphagnophytina</taxon>
        <taxon>Sphagnopsida</taxon>
        <taxon>Sphagnales</taxon>
        <taxon>Sphagnaceae</taxon>
        <taxon>Sphagnum</taxon>
    </lineage>
</organism>
<evidence type="ECO:0000256" key="7">
    <source>
        <dbReference type="SAM" id="MobiDB-lite"/>
    </source>
</evidence>
<feature type="transmembrane region" description="Helical" evidence="8">
    <location>
        <begin position="919"/>
        <end position="949"/>
    </location>
</feature>
<evidence type="ECO:0000313" key="11">
    <source>
        <dbReference type="Proteomes" id="UP001497444"/>
    </source>
</evidence>
<dbReference type="CDD" id="cd08379">
    <property type="entry name" value="C2D_MCTP_PRT_plant"/>
    <property type="match status" value="1"/>
</dbReference>
<dbReference type="SUPFAM" id="SSF49562">
    <property type="entry name" value="C2 domain (Calcium/lipid-binding domain, CaLB)"/>
    <property type="match status" value="4"/>
</dbReference>